<gene>
    <name evidence="2" type="ORF">MPOR_52170</name>
</gene>
<dbReference type="AlphaFoldDB" id="A0A6N4VHT8"/>
<protein>
    <submittedName>
        <fullName evidence="2">Uncharacterized protein</fullName>
    </submittedName>
</protein>
<organism evidence="2 3">
    <name type="scientific">Mycolicibacterium poriferae</name>
    <dbReference type="NCBI Taxonomy" id="39694"/>
    <lineage>
        <taxon>Bacteria</taxon>
        <taxon>Bacillati</taxon>
        <taxon>Actinomycetota</taxon>
        <taxon>Actinomycetes</taxon>
        <taxon>Mycobacteriales</taxon>
        <taxon>Mycobacteriaceae</taxon>
        <taxon>Mycolicibacterium</taxon>
    </lineage>
</organism>
<proteinExistence type="predicted"/>
<accession>A0A6N4VHT8</accession>
<feature type="compositionally biased region" description="Polar residues" evidence="1">
    <location>
        <begin position="18"/>
        <end position="30"/>
    </location>
</feature>
<sequence length="75" mass="8039">MRRYTAYSANQVITTTATTSRISKNSTTAEKSSRPRPTVPGGYGLAGRDAPSAELLQLTLYSYSGQNEPVAAPMK</sequence>
<dbReference type="EMBL" id="AP022570">
    <property type="protein sequence ID" value="BBX54191.1"/>
    <property type="molecule type" value="Genomic_DNA"/>
</dbReference>
<dbReference type="Proteomes" id="UP000466785">
    <property type="component" value="Chromosome"/>
</dbReference>
<evidence type="ECO:0000313" key="2">
    <source>
        <dbReference type="EMBL" id="BBX54191.1"/>
    </source>
</evidence>
<feature type="region of interest" description="Disordered" evidence="1">
    <location>
        <begin position="18"/>
        <end position="48"/>
    </location>
</feature>
<name>A0A6N4VHT8_9MYCO</name>
<keyword evidence="3" id="KW-1185">Reference proteome</keyword>
<evidence type="ECO:0000313" key="3">
    <source>
        <dbReference type="Proteomes" id="UP000466785"/>
    </source>
</evidence>
<reference evidence="2 3" key="1">
    <citation type="journal article" date="2019" name="Emerg. Microbes Infect.">
        <title>Comprehensive subspecies identification of 175 nontuberculous mycobacteria species based on 7547 genomic profiles.</title>
        <authorList>
            <person name="Matsumoto Y."/>
            <person name="Kinjo T."/>
            <person name="Motooka D."/>
            <person name="Nabeya D."/>
            <person name="Jung N."/>
            <person name="Uechi K."/>
            <person name="Horii T."/>
            <person name="Iida T."/>
            <person name="Fujita J."/>
            <person name="Nakamura S."/>
        </authorList>
    </citation>
    <scope>NUCLEOTIDE SEQUENCE [LARGE SCALE GENOMIC DNA]</scope>
    <source>
        <strain evidence="2 3">JCM 12603</strain>
    </source>
</reference>
<dbReference type="KEGG" id="mpof:MPOR_52170"/>
<evidence type="ECO:0000256" key="1">
    <source>
        <dbReference type="SAM" id="MobiDB-lite"/>
    </source>
</evidence>